<feature type="transmembrane region" description="Helical" evidence="7">
    <location>
        <begin position="260"/>
        <end position="286"/>
    </location>
</feature>
<comment type="subcellular location">
    <subcellularLocation>
        <location evidence="1 7">Cell membrane</location>
        <topology evidence="1 7">Multi-pass membrane protein</topology>
    </subcellularLocation>
</comment>
<evidence type="ECO:0000256" key="6">
    <source>
        <dbReference type="ARBA" id="ARBA00023136"/>
    </source>
</evidence>
<keyword evidence="5 7" id="KW-1133">Transmembrane helix</keyword>
<dbReference type="GO" id="GO:0071916">
    <property type="term" value="F:dipeptide transmembrane transporter activity"/>
    <property type="evidence" value="ECO:0007669"/>
    <property type="project" value="TreeGrafter"/>
</dbReference>
<dbReference type="InterPro" id="IPR035906">
    <property type="entry name" value="MetI-like_sf"/>
</dbReference>
<protein>
    <submittedName>
        <fullName evidence="9">Peptide ABC transporter permease</fullName>
    </submittedName>
</protein>
<feature type="transmembrane region" description="Helical" evidence="7">
    <location>
        <begin position="104"/>
        <end position="125"/>
    </location>
</feature>
<evidence type="ECO:0000313" key="10">
    <source>
        <dbReference type="Proteomes" id="UP000632195"/>
    </source>
</evidence>
<evidence type="ECO:0000256" key="2">
    <source>
        <dbReference type="ARBA" id="ARBA00022448"/>
    </source>
</evidence>
<organism evidence="9 10">
    <name type="scientific">Thermogymnomonas acidicola</name>
    <dbReference type="NCBI Taxonomy" id="399579"/>
    <lineage>
        <taxon>Archaea</taxon>
        <taxon>Methanobacteriati</taxon>
        <taxon>Thermoplasmatota</taxon>
        <taxon>Thermoplasmata</taxon>
        <taxon>Thermoplasmatales</taxon>
        <taxon>Thermogymnomonas</taxon>
    </lineage>
</organism>
<proteinExistence type="inferred from homology"/>
<dbReference type="GO" id="GO:0005886">
    <property type="term" value="C:plasma membrane"/>
    <property type="evidence" value="ECO:0007669"/>
    <property type="project" value="UniProtKB-SubCell"/>
</dbReference>
<dbReference type="RefSeq" id="WP_188681537.1">
    <property type="nucleotide sequence ID" value="NZ_BMNY01000002.1"/>
</dbReference>
<evidence type="ECO:0000256" key="1">
    <source>
        <dbReference type="ARBA" id="ARBA00004651"/>
    </source>
</evidence>
<evidence type="ECO:0000256" key="4">
    <source>
        <dbReference type="ARBA" id="ARBA00022692"/>
    </source>
</evidence>
<feature type="transmembrane region" description="Helical" evidence="7">
    <location>
        <begin position="202"/>
        <end position="225"/>
    </location>
</feature>
<comment type="caution">
    <text evidence="9">The sequence shown here is derived from an EMBL/GenBank/DDBJ whole genome shotgun (WGS) entry which is preliminary data.</text>
</comment>
<gene>
    <name evidence="9" type="ORF">GCM10007108_14190</name>
</gene>
<comment type="similarity">
    <text evidence="7">Belongs to the binding-protein-dependent transport system permease family.</text>
</comment>
<name>A0AA37BS49_9ARCH</name>
<keyword evidence="4 7" id="KW-0812">Transmembrane</keyword>
<evidence type="ECO:0000256" key="7">
    <source>
        <dbReference type="RuleBase" id="RU363032"/>
    </source>
</evidence>
<dbReference type="EMBL" id="BMNY01000002">
    <property type="protein sequence ID" value="GGM77223.1"/>
    <property type="molecule type" value="Genomic_DNA"/>
</dbReference>
<reference evidence="9" key="2">
    <citation type="submission" date="2022-09" db="EMBL/GenBank/DDBJ databases">
        <authorList>
            <person name="Sun Q."/>
            <person name="Ohkuma M."/>
        </authorList>
    </citation>
    <scope>NUCLEOTIDE SEQUENCE</scope>
    <source>
        <strain evidence="9">JCM 13583</strain>
    </source>
</reference>
<feature type="transmembrane region" description="Helical" evidence="7">
    <location>
        <begin position="137"/>
        <end position="162"/>
    </location>
</feature>
<keyword evidence="6 7" id="KW-0472">Membrane</keyword>
<keyword evidence="10" id="KW-1185">Reference proteome</keyword>
<dbReference type="PANTHER" id="PTHR43163">
    <property type="entry name" value="DIPEPTIDE TRANSPORT SYSTEM PERMEASE PROTEIN DPPB-RELATED"/>
    <property type="match status" value="1"/>
</dbReference>
<reference evidence="9" key="1">
    <citation type="journal article" date="2014" name="Int. J. Syst. Evol. Microbiol.">
        <title>Complete genome sequence of Corynebacterium casei LMG S-19264T (=DSM 44701T), isolated from a smear-ripened cheese.</title>
        <authorList>
            <consortium name="US DOE Joint Genome Institute (JGI-PGF)"/>
            <person name="Walter F."/>
            <person name="Albersmeier A."/>
            <person name="Kalinowski J."/>
            <person name="Ruckert C."/>
        </authorList>
    </citation>
    <scope>NUCLEOTIDE SEQUENCE</scope>
    <source>
        <strain evidence="9">JCM 13583</strain>
    </source>
</reference>
<dbReference type="Pfam" id="PF19300">
    <property type="entry name" value="BPD_transp_1_N"/>
    <property type="match status" value="1"/>
</dbReference>
<dbReference type="PROSITE" id="PS50928">
    <property type="entry name" value="ABC_TM1"/>
    <property type="match status" value="1"/>
</dbReference>
<dbReference type="Pfam" id="PF00528">
    <property type="entry name" value="BPD_transp_1"/>
    <property type="match status" value="1"/>
</dbReference>
<dbReference type="CDD" id="cd06261">
    <property type="entry name" value="TM_PBP2"/>
    <property type="match status" value="1"/>
</dbReference>
<feature type="transmembrane region" description="Helical" evidence="7">
    <location>
        <begin position="12"/>
        <end position="33"/>
    </location>
</feature>
<dbReference type="PANTHER" id="PTHR43163:SF6">
    <property type="entry name" value="DIPEPTIDE TRANSPORT SYSTEM PERMEASE PROTEIN DPPB-RELATED"/>
    <property type="match status" value="1"/>
</dbReference>
<dbReference type="InterPro" id="IPR045621">
    <property type="entry name" value="BPD_transp_1_N"/>
</dbReference>
<evidence type="ECO:0000259" key="8">
    <source>
        <dbReference type="PROSITE" id="PS50928"/>
    </source>
</evidence>
<evidence type="ECO:0000256" key="3">
    <source>
        <dbReference type="ARBA" id="ARBA00022475"/>
    </source>
</evidence>
<dbReference type="Proteomes" id="UP000632195">
    <property type="component" value="Unassembled WGS sequence"/>
</dbReference>
<keyword evidence="2 7" id="KW-0813">Transport</keyword>
<sequence>MNSLTRFIIFRLLALVPTVFGIIVVTFILSHIVPGNPALILIGPEVNGAELKVLENELGLNKPLYVQFGIYLNDLIHLNLGYSYILGEPVNYEIATRFPASFELAIAAMVIGLPAGIYLGIYSALRANRAGDHISRVFSLLGISMPVFWIEIVMILVFYTYLGLAPAPFGQLSPSLTPPPRITGMVILDSLITGNFVDFGNAIWHIILPAVGLSLALIATLSRVVRSSMLDVLNRDFMRTAFAIGLPRNILMNRYALRNALLPAITVAAIQAGALMSGVVLTETVFSWQGLGLYAVQAIDQLDYPSVMAVVLVSGLLFALVNFVADLLYAYVDPRVRLQ</sequence>
<dbReference type="SUPFAM" id="SSF161098">
    <property type="entry name" value="MetI-like"/>
    <property type="match status" value="1"/>
</dbReference>
<accession>A0AA37BS49</accession>
<keyword evidence="3" id="KW-1003">Cell membrane</keyword>
<evidence type="ECO:0000256" key="5">
    <source>
        <dbReference type="ARBA" id="ARBA00022989"/>
    </source>
</evidence>
<feature type="transmembrane region" description="Helical" evidence="7">
    <location>
        <begin position="306"/>
        <end position="332"/>
    </location>
</feature>
<dbReference type="InterPro" id="IPR000515">
    <property type="entry name" value="MetI-like"/>
</dbReference>
<feature type="domain" description="ABC transmembrane type-1" evidence="8">
    <location>
        <begin position="98"/>
        <end position="329"/>
    </location>
</feature>
<dbReference type="AlphaFoldDB" id="A0AA37BS49"/>
<dbReference type="Gene3D" id="1.10.3720.10">
    <property type="entry name" value="MetI-like"/>
    <property type="match status" value="1"/>
</dbReference>
<evidence type="ECO:0000313" key="9">
    <source>
        <dbReference type="EMBL" id="GGM77223.1"/>
    </source>
</evidence>